<keyword evidence="5 6" id="KW-0238">DNA-binding</keyword>
<dbReference type="GO" id="GO:0016757">
    <property type="term" value="F:glycosyltransferase activity"/>
    <property type="evidence" value="ECO:0007669"/>
    <property type="project" value="UniProtKB-UniRule"/>
</dbReference>
<evidence type="ECO:0000256" key="6">
    <source>
        <dbReference type="PROSITE-ProRule" id="PRU01362"/>
    </source>
</evidence>
<evidence type="ECO:0000259" key="7">
    <source>
        <dbReference type="PROSITE" id="PS52018"/>
    </source>
</evidence>
<reference evidence="8" key="1">
    <citation type="journal article" date="2020" name="mSystems">
        <title>Genome- and Community-Level Interaction Insights into Carbon Utilization and Element Cycling Functions of Hydrothermarchaeota in Hydrothermal Sediment.</title>
        <authorList>
            <person name="Zhou Z."/>
            <person name="Liu Y."/>
            <person name="Xu W."/>
            <person name="Pan J."/>
            <person name="Luo Z.H."/>
            <person name="Li M."/>
        </authorList>
    </citation>
    <scope>NUCLEOTIDE SEQUENCE [LARGE SCALE GENOMIC DNA]</scope>
    <source>
        <strain evidence="8">SpSt-61</strain>
    </source>
</reference>
<protein>
    <submittedName>
        <fullName evidence="8">DUF4433 domain-containing protein</fullName>
    </submittedName>
</protein>
<feature type="binding site" evidence="6">
    <location>
        <begin position="24"/>
        <end position="26"/>
    </location>
    <ligand>
        <name>NAD(+)</name>
        <dbReference type="ChEBI" id="CHEBI:57540"/>
    </ligand>
</feature>
<keyword evidence="4 6" id="KW-0548">Nucleotidyltransferase</keyword>
<dbReference type="InterPro" id="IPR029494">
    <property type="entry name" value="DarT"/>
</dbReference>
<evidence type="ECO:0000256" key="5">
    <source>
        <dbReference type="ARBA" id="ARBA00023125"/>
    </source>
</evidence>
<evidence type="ECO:0000256" key="2">
    <source>
        <dbReference type="ARBA" id="ARBA00022676"/>
    </source>
</evidence>
<dbReference type="GO" id="GO:0016779">
    <property type="term" value="F:nucleotidyltransferase activity"/>
    <property type="evidence" value="ECO:0007669"/>
    <property type="project" value="UniProtKB-UniRule"/>
</dbReference>
<comment type="caution">
    <text evidence="6">Lacks conserved residue(s) required for the propagation of feature annotation.</text>
</comment>
<feature type="active site" description="Proton acceptor" evidence="6">
    <location>
        <position position="59"/>
    </location>
</feature>
<dbReference type="AlphaFoldDB" id="A0A7V4NDB0"/>
<evidence type="ECO:0000313" key="8">
    <source>
        <dbReference type="EMBL" id="HGU51931.1"/>
    </source>
</evidence>
<proteinExistence type="inferred from homology"/>
<accession>A0A7V4NDB0</accession>
<organism evidence="8">
    <name type="scientific">Fervidobacterium pennivorans</name>
    <dbReference type="NCBI Taxonomy" id="93466"/>
    <lineage>
        <taxon>Bacteria</taxon>
        <taxon>Thermotogati</taxon>
        <taxon>Thermotogota</taxon>
        <taxon>Thermotogae</taxon>
        <taxon>Thermotogales</taxon>
        <taxon>Fervidobacteriaceae</taxon>
        <taxon>Fervidobacterium</taxon>
    </lineage>
</organism>
<dbReference type="PROSITE" id="PS52018">
    <property type="entry name" value="DART"/>
    <property type="match status" value="1"/>
</dbReference>
<feature type="domain" description="DarT" evidence="7">
    <location>
        <begin position="20"/>
        <end position="211"/>
    </location>
</feature>
<sequence>MLNQQEKNLLKQEIRKRGISYLVHFTPLNNLNSILRHGLLPITELQKRNIPYISTDPQRIDGYSNAVCLSISFPNYLMFYSVRQKYHEREWAVLLLKPDILWEKDCAFNWKNASCKEISRIPIEQRKTLNAFFKMFDNEHGIRDLLGLPDRYTTDPQAEVLVFDRIEQKYIEFIVLEDRWPILNIDLTNLDQKVLINQDLLNYQGLENDYFGPRFDYWYWSKSNVMQVHSKC</sequence>
<dbReference type="GO" id="GO:0003677">
    <property type="term" value="F:DNA binding"/>
    <property type="evidence" value="ECO:0007669"/>
    <property type="project" value="UniProtKB-UniRule"/>
</dbReference>
<dbReference type="Pfam" id="PF14487">
    <property type="entry name" value="DarT"/>
    <property type="match status" value="1"/>
</dbReference>
<dbReference type="EMBL" id="DSZZ01000009">
    <property type="protein sequence ID" value="HGU51931.1"/>
    <property type="molecule type" value="Genomic_DNA"/>
</dbReference>
<evidence type="ECO:0000256" key="1">
    <source>
        <dbReference type="ARBA" id="ARBA00022649"/>
    </source>
</evidence>
<evidence type="ECO:0000256" key="4">
    <source>
        <dbReference type="ARBA" id="ARBA00022695"/>
    </source>
</evidence>
<evidence type="ECO:0000256" key="3">
    <source>
        <dbReference type="ARBA" id="ARBA00022679"/>
    </source>
</evidence>
<keyword evidence="1 6" id="KW-1277">Toxin-antitoxin system</keyword>
<feature type="active site" evidence="6">
    <location>
        <position position="159"/>
    </location>
</feature>
<keyword evidence="3 6" id="KW-0808">Transferase</keyword>
<comment type="similarity">
    <text evidence="6">Belongs to the DarT ADP-ribosyltransferase family.</text>
</comment>
<keyword evidence="2 6" id="KW-0328">Glycosyltransferase</keyword>
<gene>
    <name evidence="8" type="ORF">ENT78_00125</name>
</gene>
<feature type="binding site" evidence="6">
    <location>
        <position position="59"/>
    </location>
    <ligand>
        <name>NAD(+)</name>
        <dbReference type="ChEBI" id="CHEBI:57540"/>
    </ligand>
</feature>
<comment type="caution">
    <text evidence="8">The sequence shown here is derived from an EMBL/GenBank/DDBJ whole genome shotgun (WGS) entry which is preliminary data.</text>
</comment>
<comment type="catalytic activity">
    <reaction evidence="6">
        <text>a thymidine in DNA + NAD(+) = an N-(ADP-alpha-D-ribosyl)-thymidine in DNA + nicotinamide + H(+)</text>
        <dbReference type="Rhea" id="RHEA:71651"/>
        <dbReference type="Rhea" id="RHEA-COMP:13556"/>
        <dbReference type="Rhea" id="RHEA-COMP:18051"/>
        <dbReference type="ChEBI" id="CHEBI:15378"/>
        <dbReference type="ChEBI" id="CHEBI:17154"/>
        <dbReference type="ChEBI" id="CHEBI:57540"/>
        <dbReference type="ChEBI" id="CHEBI:137386"/>
        <dbReference type="ChEBI" id="CHEBI:191199"/>
    </reaction>
</comment>
<name>A0A7V4NDB0_FERPE</name>